<dbReference type="Pfam" id="PF00378">
    <property type="entry name" value="ECH_1"/>
    <property type="match status" value="1"/>
</dbReference>
<comment type="subcellular location">
    <subcellularLocation>
        <location evidence="1">Peroxisome</location>
    </subcellularLocation>
</comment>
<dbReference type="PANTHER" id="PTHR43684">
    <property type="match status" value="1"/>
</dbReference>
<dbReference type="VEuPathDB" id="VectorBase:MDOA007939"/>
<evidence type="ECO:0000256" key="2">
    <source>
        <dbReference type="ARBA" id="ARBA00023140"/>
    </source>
</evidence>
<dbReference type="InterPro" id="IPR014748">
    <property type="entry name" value="Enoyl-CoA_hydra_C"/>
</dbReference>
<name>A0A1I8MSA1_MUSDO</name>
<evidence type="ECO:0000256" key="3">
    <source>
        <dbReference type="ARBA" id="ARBA00023235"/>
    </source>
</evidence>
<dbReference type="PANTHER" id="PTHR43684:SF1">
    <property type="entry name" value="ENOYL-COA DELTA ISOMERASE 2"/>
    <property type="match status" value="1"/>
</dbReference>
<keyword evidence="3" id="KW-0413">Isomerase</keyword>
<organism evidence="5">
    <name type="scientific">Musca domestica</name>
    <name type="common">House fly</name>
    <dbReference type="NCBI Taxonomy" id="7370"/>
    <lineage>
        <taxon>Eukaryota</taxon>
        <taxon>Metazoa</taxon>
        <taxon>Ecdysozoa</taxon>
        <taxon>Arthropoda</taxon>
        <taxon>Hexapoda</taxon>
        <taxon>Insecta</taxon>
        <taxon>Pterygota</taxon>
        <taxon>Neoptera</taxon>
        <taxon>Endopterygota</taxon>
        <taxon>Diptera</taxon>
        <taxon>Brachycera</taxon>
        <taxon>Muscomorpha</taxon>
        <taxon>Muscoidea</taxon>
        <taxon>Muscidae</taxon>
        <taxon>Musca</taxon>
    </lineage>
</organism>
<sequence>MAKLQDPTSMEDIRRRDRDSRISNKTRKSEILKELRGNILVLKINRLASRNALNRNAVYDLIAAIGEATHNKDVKMILLTGCGDYFCSGTDLKQLQEYRDPEDYFYGANYILRSLIKTLIACPKIIVCLINGPCIGIGFTLAALCDICVCTKGAFFQTPFSQLGLCAEACSSYTFNQHFGQSWANKLLLFGEKLTAEKAEQLGFVTKIYEDLNDVEARLWPKLREYSQLPWGSVKISKNLMRLNQREQLFKALEAELKEIDKLRRGPVYQKAIADFLQKSKSKL</sequence>
<dbReference type="CDD" id="cd06558">
    <property type="entry name" value="crotonase-like"/>
    <property type="match status" value="1"/>
</dbReference>
<dbReference type="GO" id="GO:0005777">
    <property type="term" value="C:peroxisome"/>
    <property type="evidence" value="ECO:0007669"/>
    <property type="project" value="UniProtKB-SubCell"/>
</dbReference>
<proteinExistence type="predicted"/>
<evidence type="ECO:0000256" key="1">
    <source>
        <dbReference type="ARBA" id="ARBA00004275"/>
    </source>
</evidence>
<dbReference type="AlphaFoldDB" id="A0A1I8MSA1"/>
<dbReference type="Gene3D" id="3.90.226.10">
    <property type="entry name" value="2-enoyl-CoA Hydratase, Chain A, domain 1"/>
    <property type="match status" value="1"/>
</dbReference>
<dbReference type="InterPro" id="IPR051053">
    <property type="entry name" value="ECH/Chromodomain_protein"/>
</dbReference>
<dbReference type="InterPro" id="IPR001753">
    <property type="entry name" value="Enoyl-CoA_hydra/iso"/>
</dbReference>
<dbReference type="STRING" id="7370.A0A1I8MSA1"/>
<dbReference type="GO" id="GO:0004165">
    <property type="term" value="F:delta(3)-delta(2)-enoyl-CoA isomerase activity"/>
    <property type="evidence" value="ECO:0007669"/>
    <property type="project" value="UniProtKB-ARBA"/>
</dbReference>
<feature type="compositionally biased region" description="Basic and acidic residues" evidence="4">
    <location>
        <begin position="11"/>
        <end position="21"/>
    </location>
</feature>
<dbReference type="VEuPathDB" id="VectorBase:MDOMA2_017710"/>
<dbReference type="SUPFAM" id="SSF52096">
    <property type="entry name" value="ClpP/crotonase"/>
    <property type="match status" value="1"/>
</dbReference>
<evidence type="ECO:0000313" key="5">
    <source>
        <dbReference type="EnsemblMetazoa" id="MDOA007939-PA"/>
    </source>
</evidence>
<dbReference type="Gene3D" id="1.10.12.10">
    <property type="entry name" value="Lyase 2-enoyl-coa Hydratase, Chain A, domain 2"/>
    <property type="match status" value="1"/>
</dbReference>
<dbReference type="InterPro" id="IPR029045">
    <property type="entry name" value="ClpP/crotonase-like_dom_sf"/>
</dbReference>
<reference evidence="5" key="1">
    <citation type="submission" date="2020-05" db="UniProtKB">
        <authorList>
            <consortium name="EnsemblMetazoa"/>
        </authorList>
    </citation>
    <scope>IDENTIFICATION</scope>
    <source>
        <strain evidence="5">Aabys</strain>
    </source>
</reference>
<protein>
    <recommendedName>
        <fullName evidence="6">Enoyl-CoA hydratase/isomerase</fullName>
    </recommendedName>
</protein>
<feature type="region of interest" description="Disordered" evidence="4">
    <location>
        <begin position="1"/>
        <end position="21"/>
    </location>
</feature>
<keyword evidence="2" id="KW-0576">Peroxisome</keyword>
<dbReference type="EnsemblMetazoa" id="MDOA007939-RA">
    <property type="protein sequence ID" value="MDOA007939-PA"/>
    <property type="gene ID" value="MDOA007939"/>
</dbReference>
<dbReference type="eggNOG" id="KOG0016">
    <property type="taxonomic scope" value="Eukaryota"/>
</dbReference>
<evidence type="ECO:0000256" key="4">
    <source>
        <dbReference type="SAM" id="MobiDB-lite"/>
    </source>
</evidence>
<evidence type="ECO:0008006" key="6">
    <source>
        <dbReference type="Google" id="ProtNLM"/>
    </source>
</evidence>
<accession>A0A1I8MSA1</accession>